<dbReference type="RefSeq" id="WP_095266821.1">
    <property type="nucleotide sequence ID" value="NZ_NPBY01000061.1"/>
</dbReference>
<evidence type="ECO:0000256" key="1">
    <source>
        <dbReference type="SAM" id="MobiDB-lite"/>
    </source>
</evidence>
<sequence>MSVKVKRNKVLTGGREYKAGEIIPGLETNEERRLVSLGVCEWAPEFENVSDKVDGQNNEGGQSSSTDVSDLVNGDQLPLKGLILTVEDFAELKADEQKAHLKALKIEPAGKEEERVAQYEEWYADQVAAADNN</sequence>
<comment type="caution">
    <text evidence="2">The sequence shown here is derived from an EMBL/GenBank/DDBJ whole genome shotgun (WGS) entry which is preliminary data.</text>
</comment>
<evidence type="ECO:0000313" key="2">
    <source>
        <dbReference type="EMBL" id="PAD73905.1"/>
    </source>
</evidence>
<reference evidence="2 3" key="1">
    <citation type="submission" date="2017-07" db="EMBL/GenBank/DDBJ databases">
        <title>Isolation and whole genome analysis of endospore-forming bacteria from heroin.</title>
        <authorList>
            <person name="Kalinowski J."/>
            <person name="Ahrens B."/>
            <person name="Al-Dilaimi A."/>
            <person name="Winkler A."/>
            <person name="Wibberg D."/>
            <person name="Schleenbecker U."/>
            <person name="Ruckert C."/>
            <person name="Wolfel R."/>
            <person name="Grass G."/>
        </authorList>
    </citation>
    <scope>NUCLEOTIDE SEQUENCE [LARGE SCALE GENOMIC DNA]</scope>
    <source>
        <strain evidence="2 3">7537-G1</strain>
    </source>
</reference>
<dbReference type="OrthoDB" id="2665157at2"/>
<dbReference type="EMBL" id="NPBY01000061">
    <property type="protein sequence ID" value="PAD73905.1"/>
    <property type="molecule type" value="Genomic_DNA"/>
</dbReference>
<feature type="compositionally biased region" description="Polar residues" evidence="1">
    <location>
        <begin position="55"/>
        <end position="68"/>
    </location>
</feature>
<evidence type="ECO:0000313" key="3">
    <source>
        <dbReference type="Proteomes" id="UP000215596"/>
    </source>
</evidence>
<protein>
    <submittedName>
        <fullName evidence="2">Uncharacterized protein</fullName>
    </submittedName>
</protein>
<gene>
    <name evidence="2" type="ORF">CHH67_18905</name>
</gene>
<proteinExistence type="predicted"/>
<dbReference type="AlphaFoldDB" id="A0A268ELB1"/>
<name>A0A268ELB1_9BACL</name>
<accession>A0A268ELB1</accession>
<dbReference type="Proteomes" id="UP000215596">
    <property type="component" value="Unassembled WGS sequence"/>
</dbReference>
<organism evidence="2 3">
    <name type="scientific">Paenibacillus campinasensis</name>
    <dbReference type="NCBI Taxonomy" id="66347"/>
    <lineage>
        <taxon>Bacteria</taxon>
        <taxon>Bacillati</taxon>
        <taxon>Bacillota</taxon>
        <taxon>Bacilli</taxon>
        <taxon>Bacillales</taxon>
        <taxon>Paenibacillaceae</taxon>
        <taxon>Paenibacillus</taxon>
    </lineage>
</organism>
<feature type="region of interest" description="Disordered" evidence="1">
    <location>
        <begin position="48"/>
        <end position="72"/>
    </location>
</feature>